<evidence type="ECO:0000256" key="3">
    <source>
        <dbReference type="ARBA" id="ARBA00022801"/>
    </source>
</evidence>
<dbReference type="PANTHER" id="PTHR31609:SF1">
    <property type="entry name" value="CARBOHYDRATE DEACETYLASE"/>
    <property type="match status" value="1"/>
</dbReference>
<keyword evidence="7" id="KW-1185">Reference proteome</keyword>
<dbReference type="Gene3D" id="3.20.20.370">
    <property type="entry name" value="Glycoside hydrolase/deacetylase"/>
    <property type="match status" value="1"/>
</dbReference>
<dbReference type="InterPro" id="IPR011330">
    <property type="entry name" value="Glyco_hydro/deAcase_b/a-brl"/>
</dbReference>
<comment type="cofactor">
    <cofactor evidence="1">
        <name>Mg(2+)</name>
        <dbReference type="ChEBI" id="CHEBI:18420"/>
    </cofactor>
</comment>
<dbReference type="EMBL" id="VENP01000076">
    <property type="protein sequence ID" value="TNU72974.1"/>
    <property type="molecule type" value="Genomic_DNA"/>
</dbReference>
<comment type="caution">
    <text evidence="6">The sequence shown here is derived from an EMBL/GenBank/DDBJ whole genome shotgun (WGS) entry which is preliminary data.</text>
</comment>
<proteinExistence type="predicted"/>
<dbReference type="GO" id="GO:0016787">
    <property type="term" value="F:hydrolase activity"/>
    <property type="evidence" value="ECO:0007669"/>
    <property type="project" value="UniProtKB-KW"/>
</dbReference>
<dbReference type="SUPFAM" id="SSF88713">
    <property type="entry name" value="Glycoside hydrolase/deacetylase"/>
    <property type="match status" value="1"/>
</dbReference>
<dbReference type="GO" id="GO:0019213">
    <property type="term" value="F:deacetylase activity"/>
    <property type="evidence" value="ECO:0007669"/>
    <property type="project" value="TreeGrafter"/>
</dbReference>
<sequence length="296" mass="31690">MTERLLVVTADDLGLTRGVNAAVAHAHDEGVVTATSLLAVGRELDDAVAMLRSRPTLEVGAHLALVGEDPPVLSAREIPTLLDRRGRLPLSYRTVVRRGALGRIDPDDVRRELGAQVDRLLGAGLALTHLDTHQHTHLWPTVGTVVAELAARHRVRAVRLPTSHARSALGWGVRLMAARTRRRVTAAGLVGTHDYAGLDEAGAMDLDRLRAALAAARRRGAASLEVNAHPSLPDDPDLGRFAWGYAWGAELAALTDLRTRAEVARLGYRLGGFLDLPWPSRPATSAADDGTPPTCP</sequence>
<organism evidence="6 7">
    <name type="scientific">Miniimonas arenae</name>
    <dbReference type="NCBI Taxonomy" id="676201"/>
    <lineage>
        <taxon>Bacteria</taxon>
        <taxon>Bacillati</taxon>
        <taxon>Actinomycetota</taxon>
        <taxon>Actinomycetes</taxon>
        <taxon>Micrococcales</taxon>
        <taxon>Beutenbergiaceae</taxon>
        <taxon>Miniimonas</taxon>
    </lineage>
</organism>
<dbReference type="GO" id="GO:0046872">
    <property type="term" value="F:metal ion binding"/>
    <property type="evidence" value="ECO:0007669"/>
    <property type="project" value="UniProtKB-KW"/>
</dbReference>
<gene>
    <name evidence="6" type="ORF">FH969_13865</name>
</gene>
<dbReference type="Pfam" id="PF04794">
    <property type="entry name" value="YdjC"/>
    <property type="match status" value="1"/>
</dbReference>
<reference evidence="6 7" key="1">
    <citation type="submission" date="2019-06" db="EMBL/GenBank/DDBJ databases">
        <title>Draft genome sequence of Miniimonas arenae KCTC 19750T isolated from sea sand.</title>
        <authorList>
            <person name="Park S.-J."/>
        </authorList>
    </citation>
    <scope>NUCLEOTIDE SEQUENCE [LARGE SCALE GENOMIC DNA]</scope>
    <source>
        <strain evidence="6 7">KCTC 19750</strain>
    </source>
</reference>
<evidence type="ECO:0000256" key="2">
    <source>
        <dbReference type="ARBA" id="ARBA00022723"/>
    </source>
</evidence>
<dbReference type="OrthoDB" id="9774177at2"/>
<dbReference type="Proteomes" id="UP000313849">
    <property type="component" value="Unassembled WGS sequence"/>
</dbReference>
<dbReference type="PANTHER" id="PTHR31609">
    <property type="entry name" value="YDJC DEACETYLASE FAMILY MEMBER"/>
    <property type="match status" value="1"/>
</dbReference>
<dbReference type="RefSeq" id="WP_139987740.1">
    <property type="nucleotide sequence ID" value="NZ_VENP01000076.1"/>
</dbReference>
<dbReference type="GO" id="GO:0005975">
    <property type="term" value="P:carbohydrate metabolic process"/>
    <property type="evidence" value="ECO:0007669"/>
    <property type="project" value="InterPro"/>
</dbReference>
<keyword evidence="2" id="KW-0479">Metal-binding</keyword>
<evidence type="ECO:0000256" key="1">
    <source>
        <dbReference type="ARBA" id="ARBA00001946"/>
    </source>
</evidence>
<name>A0A5C5B900_9MICO</name>
<evidence type="ECO:0000313" key="7">
    <source>
        <dbReference type="Proteomes" id="UP000313849"/>
    </source>
</evidence>
<keyword evidence="5" id="KW-0119">Carbohydrate metabolism</keyword>
<accession>A0A5C5B900</accession>
<evidence type="ECO:0000256" key="5">
    <source>
        <dbReference type="ARBA" id="ARBA00023277"/>
    </source>
</evidence>
<keyword evidence="4" id="KW-0460">Magnesium</keyword>
<dbReference type="AlphaFoldDB" id="A0A5C5B900"/>
<evidence type="ECO:0000313" key="6">
    <source>
        <dbReference type="EMBL" id="TNU72974.1"/>
    </source>
</evidence>
<evidence type="ECO:0000256" key="4">
    <source>
        <dbReference type="ARBA" id="ARBA00022842"/>
    </source>
</evidence>
<protein>
    <submittedName>
        <fullName evidence="6">ChbG/HpnK family deacetylase</fullName>
    </submittedName>
</protein>
<keyword evidence="3" id="KW-0378">Hydrolase</keyword>
<dbReference type="InterPro" id="IPR006879">
    <property type="entry name" value="YdjC-like"/>
</dbReference>